<reference evidence="1 2" key="1">
    <citation type="journal article" date="2016" name="Sci. Rep.">
        <title>Genomic and phenotypic characterization of the species Acinetobacter venetianus.</title>
        <authorList>
            <person name="Fondi M."/>
            <person name="Maida I."/>
            <person name="Perrin E."/>
            <person name="Orlandini V."/>
            <person name="La Torre L."/>
            <person name="Bosi E."/>
            <person name="Negroni A."/>
            <person name="Zanaroli G."/>
            <person name="Fava F."/>
            <person name="Decorosi F."/>
            <person name="Giovannetti L."/>
            <person name="Viti C."/>
            <person name="Vaneechoutte M."/>
            <person name="Dijkshoorn L."/>
            <person name="Fani R."/>
        </authorList>
    </citation>
    <scope>NUCLEOTIDE SEQUENCE [LARGE SCALE GENOMIC DNA]</scope>
    <source>
        <strain evidence="1 2">LUH13518</strain>
    </source>
</reference>
<sequence>MQYQQLATSSQNTRMLKLKEVIAKCQLSRSTIYAKLDVKSKRYDPEFPVPRKLGAQSVAWLEEEINYWLLTRPSTRSSGITFSNP</sequence>
<comment type="caution">
    <text evidence="1">The sequence shown here is derived from an EMBL/GenBank/DDBJ whole genome shotgun (WGS) entry which is preliminary data.</text>
</comment>
<dbReference type="PATRIC" id="fig|52133.19.peg.2332"/>
<evidence type="ECO:0000313" key="1">
    <source>
        <dbReference type="EMBL" id="KXZ69761.1"/>
    </source>
</evidence>
<dbReference type="Pfam" id="PF05930">
    <property type="entry name" value="Phage_AlpA"/>
    <property type="match status" value="1"/>
</dbReference>
<dbReference type="Proteomes" id="UP000075544">
    <property type="component" value="Unassembled WGS sequence"/>
</dbReference>
<name>A0A150HSR7_9GAMM</name>
<protein>
    <submittedName>
        <fullName evidence="1">Prophage CP4-57 regulatory protein (AlpA)</fullName>
    </submittedName>
</protein>
<dbReference type="RefSeq" id="WP_420884380.1">
    <property type="nucleotide sequence ID" value="NZ_JRHX01000070.1"/>
</dbReference>
<proteinExistence type="predicted"/>
<dbReference type="AlphaFoldDB" id="A0A150HSR7"/>
<dbReference type="PANTHER" id="PTHR36154">
    <property type="entry name" value="DNA-BINDING TRANSCRIPTIONAL ACTIVATOR ALPA"/>
    <property type="match status" value="1"/>
</dbReference>
<dbReference type="InterPro" id="IPR010260">
    <property type="entry name" value="AlpA"/>
</dbReference>
<organism evidence="1 2">
    <name type="scientific">Acinetobacter venetianus</name>
    <dbReference type="NCBI Taxonomy" id="52133"/>
    <lineage>
        <taxon>Bacteria</taxon>
        <taxon>Pseudomonadati</taxon>
        <taxon>Pseudomonadota</taxon>
        <taxon>Gammaproteobacteria</taxon>
        <taxon>Moraxellales</taxon>
        <taxon>Moraxellaceae</taxon>
        <taxon>Acinetobacter</taxon>
    </lineage>
</organism>
<dbReference type="PANTHER" id="PTHR36154:SF1">
    <property type="entry name" value="DNA-BINDING TRANSCRIPTIONAL ACTIVATOR ALPA"/>
    <property type="match status" value="1"/>
</dbReference>
<dbReference type="Gene3D" id="1.10.238.160">
    <property type="match status" value="1"/>
</dbReference>
<dbReference type="InterPro" id="IPR052931">
    <property type="entry name" value="Prophage_regulatory_activator"/>
</dbReference>
<accession>A0A150HSR7</accession>
<gene>
    <name evidence="1" type="ORF">AVENLUH13518_02311</name>
</gene>
<evidence type="ECO:0000313" key="2">
    <source>
        <dbReference type="Proteomes" id="UP000075544"/>
    </source>
</evidence>
<dbReference type="EMBL" id="JRHX01000070">
    <property type="protein sequence ID" value="KXZ69761.1"/>
    <property type="molecule type" value="Genomic_DNA"/>
</dbReference>